<keyword evidence="3" id="KW-0677">Repeat</keyword>
<evidence type="ECO:0000313" key="9">
    <source>
        <dbReference type="Proteomes" id="UP000094526"/>
    </source>
</evidence>
<evidence type="ECO:0000313" key="8">
    <source>
        <dbReference type="EMBL" id="OCT46199.1"/>
    </source>
</evidence>
<evidence type="ECO:0000256" key="4">
    <source>
        <dbReference type="ARBA" id="ARBA00023015"/>
    </source>
</evidence>
<keyword evidence="9" id="KW-1185">Reference proteome</keyword>
<dbReference type="AlphaFoldDB" id="A0A1C1CCJ0"/>
<dbReference type="Pfam" id="PF00400">
    <property type="entry name" value="WD40"/>
    <property type="match status" value="2"/>
</dbReference>
<comment type="caution">
    <text evidence="8">The sequence shown here is derived from an EMBL/GenBank/DDBJ whole genome shotgun (WGS) entry which is preliminary data.</text>
</comment>
<evidence type="ECO:0000256" key="7">
    <source>
        <dbReference type="SAM" id="MobiDB-lite"/>
    </source>
</evidence>
<reference evidence="9" key="1">
    <citation type="submission" date="2015-07" db="EMBL/GenBank/DDBJ databases">
        <authorList>
            <person name="Teixeira M.M."/>
            <person name="Souza R.C."/>
            <person name="Almeida L.G."/>
            <person name="Vicente V.A."/>
            <person name="de Hoog S."/>
            <person name="Bocca A.L."/>
            <person name="de Almeida S.R."/>
            <person name="Vasconcelos A.T."/>
            <person name="Felipe M.S."/>
        </authorList>
    </citation>
    <scope>NUCLEOTIDE SEQUENCE [LARGE SCALE GENOMIC DNA]</scope>
    <source>
        <strain evidence="9">KSF</strain>
    </source>
</reference>
<dbReference type="EMBL" id="LGRB01000016">
    <property type="protein sequence ID" value="OCT46199.1"/>
    <property type="molecule type" value="Genomic_DNA"/>
</dbReference>
<dbReference type="VEuPathDB" id="FungiDB:CLCR_01158"/>
<proteinExistence type="inferred from homology"/>
<dbReference type="InterPro" id="IPR015943">
    <property type="entry name" value="WD40/YVTN_repeat-like_dom_sf"/>
</dbReference>
<dbReference type="InterPro" id="IPR019775">
    <property type="entry name" value="WD40_repeat_CS"/>
</dbReference>
<dbReference type="Gene3D" id="2.130.10.10">
    <property type="entry name" value="YVTN repeat-like/Quinoprotein amine dehydrogenase"/>
    <property type="match status" value="1"/>
</dbReference>
<evidence type="ECO:0000256" key="2">
    <source>
        <dbReference type="ARBA" id="ARBA00022574"/>
    </source>
</evidence>
<evidence type="ECO:0000256" key="1">
    <source>
        <dbReference type="ARBA" id="ARBA00008075"/>
    </source>
</evidence>
<keyword evidence="4" id="KW-0805">Transcription regulation</keyword>
<comment type="similarity">
    <text evidence="1">Belongs to the WD repeat ESC family.</text>
</comment>
<dbReference type="eggNOG" id="KOG1034">
    <property type="taxonomic scope" value="Eukaryota"/>
</dbReference>
<sequence>MASQTNFQKSFVLPKVVNSFVTGTETDRFNVYDVKFYPYSVPSNTEPVFAVVSQKKVYIARLSAQTDCVITMLHELEDEQEVRDGDSSGLNSCSWCYIHQDQPLLALAGGSGQLKVIDAASGEHFTTLIGHGHGGINDIATHPIFPWIVATASVDKSVRIWDLRRHSFRHESHTIIICGQATGHSEGLLTLSWHSTGRYLITGGHDHLVCVWTIPDLAEESSFWRGIEPESRKRSSDEVHVIHFPHFTSSAVHHDFVDRVKFFGDLVISKAAKEGKIVLWKITGFDTQKPPPSPVTAPKAEEHLDTRNGFMRTGRIGKNGVEIIKISPEFEDQPPFERMLEFEAPNSDPFYMRFGLLLPSSDYPELHPVLAFGDTASEIRFWDLERLALGYSVGLDSKKSSPVKKRKGVASRANRASVVSQNIVDEQDSALRLRESTESSVSNTSSGLSAARQASTGATSEISDDPVPHGPDLLIPSPDRASLPIDDPHQLVKHHNTASLADLRYKRQRAFMTRTIDWSPCGRWCIAVGESKLSEEEGCGGVAVLRR</sequence>
<evidence type="ECO:0000256" key="6">
    <source>
        <dbReference type="PROSITE-ProRule" id="PRU00221"/>
    </source>
</evidence>
<feature type="compositionally biased region" description="Low complexity" evidence="7">
    <location>
        <begin position="438"/>
        <end position="449"/>
    </location>
</feature>
<dbReference type="InterPro" id="IPR036322">
    <property type="entry name" value="WD40_repeat_dom_sf"/>
</dbReference>
<dbReference type="Proteomes" id="UP000094526">
    <property type="component" value="Unassembled WGS sequence"/>
</dbReference>
<feature type="repeat" description="WD" evidence="6">
    <location>
        <begin position="181"/>
        <end position="222"/>
    </location>
</feature>
<organism evidence="8 9">
    <name type="scientific">Cladophialophora carrionii</name>
    <dbReference type="NCBI Taxonomy" id="86049"/>
    <lineage>
        <taxon>Eukaryota</taxon>
        <taxon>Fungi</taxon>
        <taxon>Dikarya</taxon>
        <taxon>Ascomycota</taxon>
        <taxon>Pezizomycotina</taxon>
        <taxon>Eurotiomycetes</taxon>
        <taxon>Chaetothyriomycetidae</taxon>
        <taxon>Chaetothyriales</taxon>
        <taxon>Herpotrichiellaceae</taxon>
        <taxon>Cladophialophora</taxon>
    </lineage>
</organism>
<evidence type="ECO:0000256" key="5">
    <source>
        <dbReference type="ARBA" id="ARBA00023163"/>
    </source>
</evidence>
<keyword evidence="2 6" id="KW-0853">WD repeat</keyword>
<name>A0A1C1CCJ0_9EURO</name>
<keyword evidence="5" id="KW-0804">Transcription</keyword>
<dbReference type="VEuPathDB" id="FungiDB:G647_09323"/>
<evidence type="ECO:0000256" key="3">
    <source>
        <dbReference type="ARBA" id="ARBA00022737"/>
    </source>
</evidence>
<gene>
    <name evidence="8" type="ORF">CLCR_01158</name>
</gene>
<dbReference type="InterPro" id="IPR051243">
    <property type="entry name" value="PcG_WD-repeat"/>
</dbReference>
<dbReference type="SMART" id="SM00320">
    <property type="entry name" value="WD40"/>
    <property type="match status" value="3"/>
</dbReference>
<dbReference type="OrthoDB" id="7318948at2759"/>
<dbReference type="PROSITE" id="PS50294">
    <property type="entry name" value="WD_REPEATS_REGION"/>
    <property type="match status" value="1"/>
</dbReference>
<dbReference type="SUPFAM" id="SSF50978">
    <property type="entry name" value="WD40 repeat-like"/>
    <property type="match status" value="1"/>
</dbReference>
<dbReference type="STRING" id="86049.A0A1C1CCJ0"/>
<feature type="region of interest" description="Disordered" evidence="7">
    <location>
        <begin position="433"/>
        <end position="471"/>
    </location>
</feature>
<dbReference type="PANTHER" id="PTHR10253">
    <property type="entry name" value="POLYCOMB PROTEIN"/>
    <property type="match status" value="1"/>
</dbReference>
<dbReference type="PROSITE" id="PS00678">
    <property type="entry name" value="WD_REPEATS_1"/>
    <property type="match status" value="1"/>
</dbReference>
<feature type="compositionally biased region" description="Polar residues" evidence="7">
    <location>
        <begin position="452"/>
        <end position="461"/>
    </location>
</feature>
<dbReference type="PROSITE" id="PS50082">
    <property type="entry name" value="WD_REPEATS_2"/>
    <property type="match status" value="2"/>
</dbReference>
<protein>
    <submittedName>
        <fullName evidence="8">Polycomb protein EED</fullName>
    </submittedName>
</protein>
<accession>A0A1C1CCJ0</accession>
<feature type="repeat" description="WD" evidence="6">
    <location>
        <begin position="149"/>
        <end position="171"/>
    </location>
</feature>
<dbReference type="InterPro" id="IPR001680">
    <property type="entry name" value="WD40_rpt"/>
</dbReference>